<reference evidence="1" key="1">
    <citation type="submission" date="2024-01" db="EMBL/GenBank/DDBJ databases">
        <authorList>
            <person name="Webb A."/>
        </authorList>
    </citation>
    <scope>NUCLEOTIDE SEQUENCE</scope>
    <source>
        <strain evidence="1">Pm1</strain>
    </source>
</reference>
<proteinExistence type="predicted"/>
<evidence type="ECO:0000313" key="2">
    <source>
        <dbReference type="Proteomes" id="UP001162060"/>
    </source>
</evidence>
<organism evidence="1 2">
    <name type="scientific">Peronospora matthiolae</name>
    <dbReference type="NCBI Taxonomy" id="2874970"/>
    <lineage>
        <taxon>Eukaryota</taxon>
        <taxon>Sar</taxon>
        <taxon>Stramenopiles</taxon>
        <taxon>Oomycota</taxon>
        <taxon>Peronosporomycetes</taxon>
        <taxon>Peronosporales</taxon>
        <taxon>Peronosporaceae</taxon>
        <taxon>Peronospora</taxon>
    </lineage>
</organism>
<name>A0AAV1VFP2_9STRA</name>
<dbReference type="AlphaFoldDB" id="A0AAV1VFP2"/>
<protein>
    <submittedName>
        <fullName evidence="1">Uncharacterized protein</fullName>
    </submittedName>
</protein>
<dbReference type="EMBL" id="CAKLBY020000320">
    <property type="protein sequence ID" value="CAK7945226.1"/>
    <property type="molecule type" value="Genomic_DNA"/>
</dbReference>
<comment type="caution">
    <text evidence="1">The sequence shown here is derived from an EMBL/GenBank/DDBJ whole genome shotgun (WGS) entry which is preliminary data.</text>
</comment>
<accession>A0AAV1VFP2</accession>
<evidence type="ECO:0000313" key="1">
    <source>
        <dbReference type="EMBL" id="CAK7945226.1"/>
    </source>
</evidence>
<sequence>MNLNRETAGNLLKRLSDARRRLCVLVSMDVEEDVDVLEEVAMYADAS</sequence>
<gene>
    <name evidence="1" type="ORF">PM001_LOCUS30376</name>
</gene>
<dbReference type="Proteomes" id="UP001162060">
    <property type="component" value="Unassembled WGS sequence"/>
</dbReference>